<feature type="region of interest" description="Disordered" evidence="5">
    <location>
        <begin position="43"/>
        <end position="80"/>
    </location>
</feature>
<dbReference type="Pfam" id="PF04032">
    <property type="entry name" value="Rpr2"/>
    <property type="match status" value="1"/>
</dbReference>
<gene>
    <name evidence="6" type="ORF">Q8F55_002798</name>
</gene>
<organism evidence="6 7">
    <name type="scientific">Vanrija albida</name>
    <dbReference type="NCBI Taxonomy" id="181172"/>
    <lineage>
        <taxon>Eukaryota</taxon>
        <taxon>Fungi</taxon>
        <taxon>Dikarya</taxon>
        <taxon>Basidiomycota</taxon>
        <taxon>Agaricomycotina</taxon>
        <taxon>Tremellomycetes</taxon>
        <taxon>Trichosporonales</taxon>
        <taxon>Trichosporonaceae</taxon>
        <taxon>Vanrija</taxon>
    </lineage>
</organism>
<evidence type="ECO:0000313" key="7">
    <source>
        <dbReference type="Proteomes" id="UP001565368"/>
    </source>
</evidence>
<feature type="compositionally biased region" description="Low complexity" evidence="5">
    <location>
        <begin position="43"/>
        <end position="56"/>
    </location>
</feature>
<keyword evidence="1" id="KW-0819">tRNA processing</keyword>
<dbReference type="Proteomes" id="UP001565368">
    <property type="component" value="Unassembled WGS sequence"/>
</dbReference>
<evidence type="ECO:0000256" key="5">
    <source>
        <dbReference type="SAM" id="MobiDB-lite"/>
    </source>
</evidence>
<protein>
    <recommendedName>
        <fullName evidence="8">Rpr2-domain-containing protein</fullName>
    </recommendedName>
</protein>
<evidence type="ECO:0008006" key="8">
    <source>
        <dbReference type="Google" id="ProtNLM"/>
    </source>
</evidence>
<comment type="similarity">
    <text evidence="4">Belongs to the eukaryotic/archaeal RNase P protein component 4 family.</text>
</comment>
<evidence type="ECO:0000313" key="6">
    <source>
        <dbReference type="EMBL" id="KAL1411830.1"/>
    </source>
</evidence>
<keyword evidence="2" id="KW-0479">Metal-binding</keyword>
<name>A0ABR3QB01_9TREE</name>
<dbReference type="EMBL" id="JBBXJM010000002">
    <property type="protein sequence ID" value="KAL1411830.1"/>
    <property type="molecule type" value="Genomic_DNA"/>
</dbReference>
<keyword evidence="7" id="KW-1185">Reference proteome</keyword>
<proteinExistence type="inferred from homology"/>
<evidence type="ECO:0000256" key="2">
    <source>
        <dbReference type="ARBA" id="ARBA00022723"/>
    </source>
</evidence>
<dbReference type="GeneID" id="95983841"/>
<feature type="region of interest" description="Disordered" evidence="5">
    <location>
        <begin position="1"/>
        <end position="24"/>
    </location>
</feature>
<comment type="caution">
    <text evidence="6">The sequence shown here is derived from an EMBL/GenBank/DDBJ whole genome shotgun (WGS) entry which is preliminary data.</text>
</comment>
<evidence type="ECO:0000256" key="3">
    <source>
        <dbReference type="ARBA" id="ARBA00022833"/>
    </source>
</evidence>
<dbReference type="InterPro" id="IPR007175">
    <property type="entry name" value="Rpr2/Snm1/Rpp21"/>
</dbReference>
<dbReference type="RefSeq" id="XP_069211774.1">
    <property type="nucleotide sequence ID" value="XM_069351388.1"/>
</dbReference>
<reference evidence="6 7" key="1">
    <citation type="submission" date="2023-08" db="EMBL/GenBank/DDBJ databases">
        <title>Annotated Genome Sequence of Vanrija albida AlHP1.</title>
        <authorList>
            <person name="Herzog R."/>
        </authorList>
    </citation>
    <scope>NUCLEOTIDE SEQUENCE [LARGE SCALE GENOMIC DNA]</scope>
    <source>
        <strain evidence="6 7">AlHP1</strain>
    </source>
</reference>
<sequence length="235" mass="24841">MAKGKKDAGAAALPSGPPPVFSKDHVERANFALQASLFLQQLAPASSSSSSSSSLRASRDRKGKYKAPEPALLPGPTPDLPRLARAELRAMKKWTEHNQVKRDPSLKRAICAACSTLLVPGLTARVRIKPSKTHGNVASTSCLACGAHAAVPAPPGAEPEPGVDGPVRARRRARIRRVKAPFHQREMVLAPEPEPQASTDVEMADGAARAAKKPAGHIVWAGDKRVEGWGVQTAS</sequence>
<evidence type="ECO:0000256" key="4">
    <source>
        <dbReference type="ARBA" id="ARBA00038402"/>
    </source>
</evidence>
<evidence type="ECO:0000256" key="1">
    <source>
        <dbReference type="ARBA" id="ARBA00022694"/>
    </source>
</evidence>
<dbReference type="PANTHER" id="PTHR14742:SF0">
    <property type="entry name" value="RIBONUCLEASE P PROTEIN SUBUNIT P21"/>
    <property type="match status" value="1"/>
</dbReference>
<accession>A0ABR3QB01</accession>
<dbReference type="PANTHER" id="PTHR14742">
    <property type="entry name" value="RIBONUCLEASE P SUBUNIT P21"/>
    <property type="match status" value="1"/>
</dbReference>
<dbReference type="Gene3D" id="6.20.50.20">
    <property type="match status" value="1"/>
</dbReference>
<keyword evidence="3" id="KW-0862">Zinc</keyword>
<feature type="region of interest" description="Disordered" evidence="5">
    <location>
        <begin position="191"/>
        <end position="215"/>
    </location>
</feature>